<evidence type="ECO:0000256" key="2">
    <source>
        <dbReference type="SAM" id="SignalP"/>
    </source>
</evidence>
<keyword evidence="1" id="KW-1133">Transmembrane helix</keyword>
<name>C1L4M1_SCHJA</name>
<proteinExistence type="evidence at transcript level"/>
<evidence type="ECO:0000256" key="1">
    <source>
        <dbReference type="SAM" id="Phobius"/>
    </source>
</evidence>
<feature type="transmembrane region" description="Helical" evidence="1">
    <location>
        <begin position="101"/>
        <end position="119"/>
    </location>
</feature>
<dbReference type="InterPro" id="IPR045860">
    <property type="entry name" value="Snake_toxin-like_sf"/>
</dbReference>
<reference evidence="3" key="1">
    <citation type="journal article" date="2009" name="Nature">
        <title>The Schistosoma japonicum genome reveals features of host-parasite interplay.</title>
        <authorList>
            <person name="Liu F."/>
            <person name="Zhou Y."/>
            <person name="Wang Z.Q."/>
            <person name="Lu G."/>
            <person name="Zheng H."/>
            <person name="Brindley P.J."/>
            <person name="McManus D.P."/>
            <person name="Blair D."/>
            <person name="Zhang Q.H."/>
            <person name="Zhong Y."/>
            <person name="Wang S."/>
            <person name="Han Z.G."/>
            <person name="Chen Z."/>
        </authorList>
    </citation>
    <scope>NUCLEOTIDE SEQUENCE</scope>
    <source>
        <strain evidence="3">Anhui</strain>
    </source>
</reference>
<keyword evidence="1" id="KW-0472">Membrane</keyword>
<keyword evidence="1" id="KW-0812">Transmembrane</keyword>
<keyword evidence="2" id="KW-0732">Signal</keyword>
<dbReference type="EMBL" id="FN313915">
    <property type="protein sequence ID" value="CAX69649.1"/>
    <property type="molecule type" value="mRNA"/>
</dbReference>
<evidence type="ECO:0000313" key="3">
    <source>
        <dbReference type="EMBL" id="CAX69649.1"/>
    </source>
</evidence>
<dbReference type="AlphaFoldDB" id="C1L4M1"/>
<feature type="signal peptide" evidence="2">
    <location>
        <begin position="1"/>
        <end position="18"/>
    </location>
</feature>
<dbReference type="SUPFAM" id="SSF57302">
    <property type="entry name" value="Snake toxin-like"/>
    <property type="match status" value="1"/>
</dbReference>
<sequence length="122" mass="14151">MKHISQALLVMFLIVVNTDYSMQLSCYECINCPDPFSATSSLVTKQSNCTWCAILSINKGFLTDRECAPQCSFDYFSKRFPEVSYYCCQRDYCNKSVNTRGMHQILLMIIITFICFFINKKK</sequence>
<feature type="chain" id="PRO_5002911391" evidence="2">
    <location>
        <begin position="19"/>
        <end position="122"/>
    </location>
</feature>
<reference evidence="3" key="2">
    <citation type="submission" date="2009-03" db="EMBL/GenBank/DDBJ databases">
        <authorList>
            <person name="Gang L."/>
        </authorList>
    </citation>
    <scope>NUCLEOTIDE SEQUENCE</scope>
    <source>
        <strain evidence="3">Anhui</strain>
    </source>
</reference>
<protein>
    <submittedName>
        <fullName evidence="3">Uncharacterized protein</fullName>
    </submittedName>
</protein>
<organism evidence="3">
    <name type="scientific">Schistosoma japonicum</name>
    <name type="common">Blood fluke</name>
    <dbReference type="NCBI Taxonomy" id="6182"/>
    <lineage>
        <taxon>Eukaryota</taxon>
        <taxon>Metazoa</taxon>
        <taxon>Spiralia</taxon>
        <taxon>Lophotrochozoa</taxon>
        <taxon>Platyhelminthes</taxon>
        <taxon>Trematoda</taxon>
        <taxon>Digenea</taxon>
        <taxon>Strigeidida</taxon>
        <taxon>Schistosomatoidea</taxon>
        <taxon>Schistosomatidae</taxon>
        <taxon>Schistosoma</taxon>
    </lineage>
</organism>
<accession>C1L4M1</accession>